<dbReference type="Pfam" id="PF13439">
    <property type="entry name" value="Glyco_transf_4"/>
    <property type="match status" value="1"/>
</dbReference>
<keyword evidence="4" id="KW-1185">Reference proteome</keyword>
<dbReference type="GO" id="GO:0016757">
    <property type="term" value="F:glycosyltransferase activity"/>
    <property type="evidence" value="ECO:0007669"/>
    <property type="project" value="UniProtKB-KW"/>
</dbReference>
<dbReference type="Proteomes" id="UP001596408">
    <property type="component" value="Unassembled WGS sequence"/>
</dbReference>
<dbReference type="PANTHER" id="PTHR45947">
    <property type="entry name" value="SULFOQUINOVOSYL TRANSFERASE SQD2"/>
    <property type="match status" value="1"/>
</dbReference>
<dbReference type="PANTHER" id="PTHR45947:SF3">
    <property type="entry name" value="SULFOQUINOVOSYL TRANSFERASE SQD2"/>
    <property type="match status" value="1"/>
</dbReference>
<feature type="domain" description="Glycosyl transferase family 1" evidence="1">
    <location>
        <begin position="210"/>
        <end position="369"/>
    </location>
</feature>
<dbReference type="CDD" id="cd03801">
    <property type="entry name" value="GT4_PimA-like"/>
    <property type="match status" value="1"/>
</dbReference>
<dbReference type="EC" id="2.4.-.-" evidence="3"/>
<keyword evidence="3" id="KW-0328">Glycosyltransferase</keyword>
<accession>A0ABD5U1H4</accession>
<sequence>MRILVAAHDFYPDPGSGGSGRYVYETARRLVSRGHEVSVVTRRRGDVPARETVDGVDVRRYDLSVANRSAPEILRQLPDAAGAVNAACKGIDPDVLSLQGPVTGVLSDRAVPDDVPRSCTFHSPWPTEYLLRTRDGDLPRWRRELNASLRRQLERRLLERADDVVTLSRFMDDQLCGVYGPVHDASVVPGGVDTETYRPDAGTYDRMEGGADADGTAFLTVRRLSPRMGHELLLDAFADHAPDHPDDRLYVAGDGPLREELEARAARLGIDDRVTFLGYVPDADLPSVYATADAFVLPTTRLEGFGLATLEALSSGTPAVGTPVGGTVEILSECERSPEIPERMLLAGVDEDELAAALGRWSALSPAELERAGEACRRHVRERYTWDRTVEKREKRYAERVA</sequence>
<protein>
    <submittedName>
        <fullName evidence="3">Glycosyltransferase family 4 protein</fullName>
        <ecNumber evidence="3">2.4.-.-</ecNumber>
    </submittedName>
</protein>
<dbReference type="EMBL" id="JBHSXH010000015">
    <property type="protein sequence ID" value="MFC6826229.1"/>
    <property type="molecule type" value="Genomic_DNA"/>
</dbReference>
<dbReference type="AlphaFoldDB" id="A0ABD5U1H4"/>
<dbReference type="Gene3D" id="3.40.50.2000">
    <property type="entry name" value="Glycogen Phosphorylase B"/>
    <property type="match status" value="2"/>
</dbReference>
<proteinExistence type="predicted"/>
<feature type="domain" description="Glycosyltransferase subfamily 4-like N-terminal" evidence="2">
    <location>
        <begin position="17"/>
        <end position="195"/>
    </location>
</feature>
<gene>
    <name evidence="3" type="ORF">ACFQEV_14700</name>
</gene>
<evidence type="ECO:0000259" key="2">
    <source>
        <dbReference type="Pfam" id="PF13439"/>
    </source>
</evidence>
<organism evidence="3 4">
    <name type="scientific">Halopelagius fulvigenes</name>
    <dbReference type="NCBI Taxonomy" id="1198324"/>
    <lineage>
        <taxon>Archaea</taxon>
        <taxon>Methanobacteriati</taxon>
        <taxon>Methanobacteriota</taxon>
        <taxon>Stenosarchaea group</taxon>
        <taxon>Halobacteria</taxon>
        <taxon>Halobacteriales</taxon>
        <taxon>Haloferacaceae</taxon>
    </lineage>
</organism>
<keyword evidence="3" id="KW-0808">Transferase</keyword>
<dbReference type="Pfam" id="PF00534">
    <property type="entry name" value="Glycos_transf_1"/>
    <property type="match status" value="1"/>
</dbReference>
<dbReference type="InterPro" id="IPR001296">
    <property type="entry name" value="Glyco_trans_1"/>
</dbReference>
<dbReference type="InterPro" id="IPR028098">
    <property type="entry name" value="Glyco_trans_4-like_N"/>
</dbReference>
<reference evidence="3 4" key="1">
    <citation type="journal article" date="2019" name="Int. J. Syst. Evol. Microbiol.">
        <title>The Global Catalogue of Microorganisms (GCM) 10K type strain sequencing project: providing services to taxonomists for standard genome sequencing and annotation.</title>
        <authorList>
            <consortium name="The Broad Institute Genomics Platform"/>
            <consortium name="The Broad Institute Genome Sequencing Center for Infectious Disease"/>
            <person name="Wu L."/>
            <person name="Ma J."/>
        </authorList>
    </citation>
    <scope>NUCLEOTIDE SEQUENCE [LARGE SCALE GENOMIC DNA]</scope>
    <source>
        <strain evidence="3 4">YIM 94188</strain>
    </source>
</reference>
<evidence type="ECO:0000259" key="1">
    <source>
        <dbReference type="Pfam" id="PF00534"/>
    </source>
</evidence>
<dbReference type="SUPFAM" id="SSF53756">
    <property type="entry name" value="UDP-Glycosyltransferase/glycogen phosphorylase"/>
    <property type="match status" value="1"/>
</dbReference>
<name>A0ABD5U1H4_9EURY</name>
<evidence type="ECO:0000313" key="3">
    <source>
        <dbReference type="EMBL" id="MFC6826229.1"/>
    </source>
</evidence>
<dbReference type="InterPro" id="IPR050194">
    <property type="entry name" value="Glycosyltransferase_grp1"/>
</dbReference>
<evidence type="ECO:0000313" key="4">
    <source>
        <dbReference type="Proteomes" id="UP001596408"/>
    </source>
</evidence>
<dbReference type="RefSeq" id="WP_379697507.1">
    <property type="nucleotide sequence ID" value="NZ_JBHSXH010000015.1"/>
</dbReference>
<comment type="caution">
    <text evidence="3">The sequence shown here is derived from an EMBL/GenBank/DDBJ whole genome shotgun (WGS) entry which is preliminary data.</text>
</comment>